<sequence length="152" mass="16376">MSGTAPKSAVVRDTVRNFLASAQDDALTGLERAAPSIQSDKRGLVLAPINCPCCKQAVAVPTLEIVIDRYKVTPLEARILGAVWKGKGMPVMTERIFDAMYADDPDGGPSPTRMYAAFKVALCHLRARLAGSGITVENVGYRQGYRLIMGVH</sequence>
<evidence type="ECO:0008006" key="3">
    <source>
        <dbReference type="Google" id="ProtNLM"/>
    </source>
</evidence>
<dbReference type="EMBL" id="JAVIIP010000003">
    <property type="protein sequence ID" value="MDX8537091.1"/>
    <property type="molecule type" value="Genomic_DNA"/>
</dbReference>
<dbReference type="Proteomes" id="UP001276564">
    <property type="component" value="Unassembled WGS sequence"/>
</dbReference>
<gene>
    <name evidence="1" type="ORF">RFM23_05565</name>
</gene>
<organism evidence="1 2">
    <name type="scientific">Mesorhizobium abyssinicae</name>
    <dbReference type="NCBI Taxonomy" id="1209958"/>
    <lineage>
        <taxon>Bacteria</taxon>
        <taxon>Pseudomonadati</taxon>
        <taxon>Pseudomonadota</taxon>
        <taxon>Alphaproteobacteria</taxon>
        <taxon>Hyphomicrobiales</taxon>
        <taxon>Phyllobacteriaceae</taxon>
        <taxon>Mesorhizobium</taxon>
    </lineage>
</organism>
<dbReference type="RefSeq" id="WP_320319867.1">
    <property type="nucleotide sequence ID" value="NZ_JAVIIP010000003.1"/>
</dbReference>
<comment type="caution">
    <text evidence="1">The sequence shown here is derived from an EMBL/GenBank/DDBJ whole genome shotgun (WGS) entry which is preliminary data.</text>
</comment>
<protein>
    <recommendedName>
        <fullName evidence="3">OmpR/PhoB-type domain-containing protein</fullName>
    </recommendedName>
</protein>
<evidence type="ECO:0000313" key="1">
    <source>
        <dbReference type="EMBL" id="MDX8537091.1"/>
    </source>
</evidence>
<evidence type="ECO:0000313" key="2">
    <source>
        <dbReference type="Proteomes" id="UP001276564"/>
    </source>
</evidence>
<proteinExistence type="predicted"/>
<reference evidence="1 2" key="1">
    <citation type="submission" date="2023-08" db="EMBL/GenBank/DDBJ databases">
        <title>Implementing the SeqCode for naming new Mesorhizobium species isolated from Vachellia karroo root nodules.</title>
        <authorList>
            <person name="Van Lill M."/>
        </authorList>
    </citation>
    <scope>NUCLEOTIDE SEQUENCE [LARGE SCALE GENOMIC DNA]</scope>
    <source>
        <strain evidence="1 2">VK4B</strain>
    </source>
</reference>
<keyword evidence="2" id="KW-1185">Reference proteome</keyword>
<name>A0ABU5AIH9_9HYPH</name>
<accession>A0ABU5AIH9</accession>